<feature type="signal peptide" evidence="2">
    <location>
        <begin position="1"/>
        <end position="20"/>
    </location>
</feature>
<organism evidence="3 4">
    <name type="scientific">Aliiroseovarius sediminilitoris</name>
    <dbReference type="NCBI Taxonomy" id="1173584"/>
    <lineage>
        <taxon>Bacteria</taxon>
        <taxon>Pseudomonadati</taxon>
        <taxon>Pseudomonadota</taxon>
        <taxon>Alphaproteobacteria</taxon>
        <taxon>Rhodobacterales</taxon>
        <taxon>Paracoccaceae</taxon>
        <taxon>Aliiroseovarius</taxon>
    </lineage>
</organism>
<feature type="transmembrane region" description="Helical" evidence="1">
    <location>
        <begin position="321"/>
        <end position="339"/>
    </location>
</feature>
<keyword evidence="1" id="KW-1133">Transmembrane helix</keyword>
<sequence>MNYKRASTIELILLSAAAYAAIPVALSEMDPQLVSSFPVVLIALKVAISLPVVVSAWGRSRFLLSLKDRNILSLASIQAFFFILSLLLFTMSLASLDTPVAIVIAETWPIPSAIAMGYLLRDQLSRLNGSDYLWGSIACLGVVLVLDLPSKLDGVDTSTWIGALLALASAVAMGLSVAFKARAVKLMRDRHHIGPVLSYFLLQFFFLPALPLFAIYFVFLSGSNPEIDVPMPSLWAALPWMIVVVGLNFSSSVLYSFATLKLKRASDGFVWFFTPAFSLLLFSLWTGESLKGHELIGLTFILSSNLLLTIAADTSRAFKSLVLTVLAAGSWCYFVPPFFIENEFYFDALSILSIFFVVILVEGLGQVSRQTEEEERLLIGLNHALADKDTHLSDAFQNLCRRQSPVSFKRRYHLLRRALIADGYREIAQKLDHLAHVRNRTLRLGRHVSLAACLVATAAIGLLARPETWLAEMFITVYLPSMVFSFFILIEGQLDQERSLFRRLTTPSGDHVIRIMSLRSPRDSVIWSLILSAFIIVTYAYALSLAPA</sequence>
<evidence type="ECO:0000313" key="3">
    <source>
        <dbReference type="EMBL" id="SEW16830.1"/>
    </source>
</evidence>
<name>A0A1I0PR08_9RHOB</name>
<feature type="transmembrane region" description="Helical" evidence="1">
    <location>
        <begin position="234"/>
        <end position="257"/>
    </location>
</feature>
<feature type="transmembrane region" description="Helical" evidence="1">
    <location>
        <begin position="100"/>
        <end position="120"/>
    </location>
</feature>
<feature type="transmembrane region" description="Helical" evidence="1">
    <location>
        <begin position="70"/>
        <end position="94"/>
    </location>
</feature>
<evidence type="ECO:0008006" key="5">
    <source>
        <dbReference type="Google" id="ProtNLM"/>
    </source>
</evidence>
<keyword evidence="1" id="KW-0812">Transmembrane</keyword>
<keyword evidence="1" id="KW-0472">Membrane</keyword>
<evidence type="ECO:0000256" key="2">
    <source>
        <dbReference type="SAM" id="SignalP"/>
    </source>
</evidence>
<protein>
    <recommendedName>
        <fullName evidence="5">EamA domain-containing protein</fullName>
    </recommendedName>
</protein>
<dbReference type="RefSeq" id="WP_091430028.1">
    <property type="nucleotide sequence ID" value="NZ_FOJB01000001.1"/>
</dbReference>
<keyword evidence="4" id="KW-1185">Reference proteome</keyword>
<feature type="transmembrane region" description="Helical" evidence="1">
    <location>
        <begin position="293"/>
        <end position="312"/>
    </location>
</feature>
<accession>A0A1I0PR08</accession>
<dbReference type="OrthoDB" id="9787902at2"/>
<dbReference type="Proteomes" id="UP000199650">
    <property type="component" value="Unassembled WGS sequence"/>
</dbReference>
<proteinExistence type="predicted"/>
<evidence type="ECO:0000256" key="1">
    <source>
        <dbReference type="SAM" id="Phobius"/>
    </source>
</evidence>
<dbReference type="STRING" id="1173584.SAMN05444851_1828"/>
<dbReference type="AlphaFoldDB" id="A0A1I0PR08"/>
<feature type="transmembrane region" description="Helical" evidence="1">
    <location>
        <begin position="160"/>
        <end position="179"/>
    </location>
</feature>
<feature type="transmembrane region" description="Helical" evidence="1">
    <location>
        <begin position="469"/>
        <end position="490"/>
    </location>
</feature>
<feature type="transmembrane region" description="Helical" evidence="1">
    <location>
        <begin position="345"/>
        <end position="364"/>
    </location>
</feature>
<feature type="transmembrane region" description="Helical" evidence="1">
    <location>
        <begin position="269"/>
        <end position="287"/>
    </location>
</feature>
<keyword evidence="2" id="KW-0732">Signal</keyword>
<feature type="transmembrane region" description="Helical" evidence="1">
    <location>
        <begin position="132"/>
        <end position="148"/>
    </location>
</feature>
<evidence type="ECO:0000313" key="4">
    <source>
        <dbReference type="Proteomes" id="UP000199650"/>
    </source>
</evidence>
<feature type="transmembrane region" description="Helical" evidence="1">
    <location>
        <begin position="444"/>
        <end position="463"/>
    </location>
</feature>
<dbReference type="EMBL" id="FOJB01000001">
    <property type="protein sequence ID" value="SEW16830.1"/>
    <property type="molecule type" value="Genomic_DNA"/>
</dbReference>
<feature type="transmembrane region" description="Helical" evidence="1">
    <location>
        <begin position="524"/>
        <end position="542"/>
    </location>
</feature>
<feature type="chain" id="PRO_5011744014" description="EamA domain-containing protein" evidence="2">
    <location>
        <begin position="21"/>
        <end position="548"/>
    </location>
</feature>
<feature type="transmembrane region" description="Helical" evidence="1">
    <location>
        <begin position="200"/>
        <end position="222"/>
    </location>
</feature>
<feature type="transmembrane region" description="Helical" evidence="1">
    <location>
        <begin position="37"/>
        <end position="58"/>
    </location>
</feature>
<reference evidence="3 4" key="1">
    <citation type="submission" date="2016-10" db="EMBL/GenBank/DDBJ databases">
        <authorList>
            <person name="de Groot N.N."/>
        </authorList>
    </citation>
    <scope>NUCLEOTIDE SEQUENCE [LARGE SCALE GENOMIC DNA]</scope>
    <source>
        <strain evidence="3 4">DSM 29439</strain>
    </source>
</reference>
<gene>
    <name evidence="3" type="ORF">SAMN05444851_1828</name>
</gene>